<proteinExistence type="inferred from homology"/>
<dbReference type="OrthoDB" id="1110691at2759"/>
<gene>
    <name evidence="5" type="ORF">NE237_012574</name>
</gene>
<comment type="caution">
    <text evidence="5">The sequence shown here is derived from an EMBL/GenBank/DDBJ whole genome shotgun (WGS) entry which is preliminary data.</text>
</comment>
<dbReference type="GO" id="GO:0005634">
    <property type="term" value="C:nucleus"/>
    <property type="evidence" value="ECO:0007669"/>
    <property type="project" value="UniProtKB-SubCell"/>
</dbReference>
<dbReference type="InterPro" id="IPR031425">
    <property type="entry name" value="NPR1/NH1-interacting"/>
</dbReference>
<feature type="region of interest" description="Disordered" evidence="4">
    <location>
        <begin position="1"/>
        <end position="34"/>
    </location>
</feature>
<dbReference type="PANTHER" id="PTHR33669:SF14">
    <property type="entry name" value="NRR REPRESSOR HOMOLOG 3"/>
    <property type="match status" value="1"/>
</dbReference>
<evidence type="ECO:0000256" key="3">
    <source>
        <dbReference type="ARBA" id="ARBA00023242"/>
    </source>
</evidence>
<keyword evidence="6" id="KW-1185">Reference proteome</keyword>
<dbReference type="EMBL" id="JAMYWD010000011">
    <property type="protein sequence ID" value="KAJ4955791.1"/>
    <property type="molecule type" value="Genomic_DNA"/>
</dbReference>
<sequence length="195" mass="22245">MWKDRRDQRPLFSEGDDIKKEEEEEEEEEGEDEKIERFFALIKSFRDARDGVRKREPNNIEPNNIEPKTTSHQKKDSGKSAWVPSFQWEDFAEQIEFRKPPLILSSNFGISDREVKIEDVDDKRIERVVVVIGLVFERVRDESACRVVAVNWDVFFASKASPEEQGVSDWVSGNVMGGSGVGCGGNGGAAINFFR</sequence>
<dbReference type="GO" id="GO:0010112">
    <property type="term" value="P:regulation of systemic acquired resistance"/>
    <property type="evidence" value="ECO:0007669"/>
    <property type="project" value="InterPro"/>
</dbReference>
<feature type="compositionally biased region" description="Basic and acidic residues" evidence="4">
    <location>
        <begin position="49"/>
        <end position="58"/>
    </location>
</feature>
<protein>
    <submittedName>
        <fullName evidence="5">Uncharacterized protein</fullName>
    </submittedName>
</protein>
<feature type="compositionally biased region" description="Acidic residues" evidence="4">
    <location>
        <begin position="22"/>
        <end position="33"/>
    </location>
</feature>
<evidence type="ECO:0000256" key="2">
    <source>
        <dbReference type="ARBA" id="ARBA00009937"/>
    </source>
</evidence>
<comment type="similarity">
    <text evidence="2">Belongs to the NPR1-interactor family.</text>
</comment>
<evidence type="ECO:0000256" key="1">
    <source>
        <dbReference type="ARBA" id="ARBA00004123"/>
    </source>
</evidence>
<accession>A0A9Q0GX11</accession>
<organism evidence="5 6">
    <name type="scientific">Protea cynaroides</name>
    <dbReference type="NCBI Taxonomy" id="273540"/>
    <lineage>
        <taxon>Eukaryota</taxon>
        <taxon>Viridiplantae</taxon>
        <taxon>Streptophyta</taxon>
        <taxon>Embryophyta</taxon>
        <taxon>Tracheophyta</taxon>
        <taxon>Spermatophyta</taxon>
        <taxon>Magnoliopsida</taxon>
        <taxon>Proteales</taxon>
        <taxon>Proteaceae</taxon>
        <taxon>Protea</taxon>
    </lineage>
</organism>
<name>A0A9Q0GX11_9MAGN</name>
<dbReference type="PANTHER" id="PTHR33669">
    <property type="entry name" value="PROTEIN NEGATIVE REGULATOR OF RESISTANCE"/>
    <property type="match status" value="1"/>
</dbReference>
<evidence type="ECO:0000313" key="5">
    <source>
        <dbReference type="EMBL" id="KAJ4955791.1"/>
    </source>
</evidence>
<dbReference type="AlphaFoldDB" id="A0A9Q0GX11"/>
<dbReference type="Pfam" id="PF15699">
    <property type="entry name" value="NPR1_interact"/>
    <property type="match status" value="1"/>
</dbReference>
<evidence type="ECO:0000256" key="4">
    <source>
        <dbReference type="SAM" id="MobiDB-lite"/>
    </source>
</evidence>
<reference evidence="5" key="1">
    <citation type="journal article" date="2023" name="Plant J.">
        <title>The genome of the king protea, Protea cynaroides.</title>
        <authorList>
            <person name="Chang J."/>
            <person name="Duong T.A."/>
            <person name="Schoeman C."/>
            <person name="Ma X."/>
            <person name="Roodt D."/>
            <person name="Barker N."/>
            <person name="Li Z."/>
            <person name="Van de Peer Y."/>
            <person name="Mizrachi E."/>
        </authorList>
    </citation>
    <scope>NUCLEOTIDE SEQUENCE</scope>
    <source>
        <tissue evidence="5">Young leaves</tissue>
    </source>
</reference>
<dbReference type="Proteomes" id="UP001141806">
    <property type="component" value="Unassembled WGS sequence"/>
</dbReference>
<evidence type="ECO:0000313" key="6">
    <source>
        <dbReference type="Proteomes" id="UP001141806"/>
    </source>
</evidence>
<comment type="subcellular location">
    <subcellularLocation>
        <location evidence="1">Nucleus</location>
    </subcellularLocation>
</comment>
<feature type="region of interest" description="Disordered" evidence="4">
    <location>
        <begin position="49"/>
        <end position="80"/>
    </location>
</feature>
<keyword evidence="3" id="KW-0539">Nucleus</keyword>